<dbReference type="PANTHER" id="PTHR11817">
    <property type="entry name" value="PYRUVATE KINASE"/>
    <property type="match status" value="1"/>
</dbReference>
<comment type="catalytic activity">
    <reaction evidence="15">
        <text>pyruvate + ATP = phosphoenolpyruvate + ADP + H(+)</text>
        <dbReference type="Rhea" id="RHEA:18157"/>
        <dbReference type="ChEBI" id="CHEBI:15361"/>
        <dbReference type="ChEBI" id="CHEBI:15378"/>
        <dbReference type="ChEBI" id="CHEBI:30616"/>
        <dbReference type="ChEBI" id="CHEBI:58702"/>
        <dbReference type="ChEBI" id="CHEBI:456216"/>
        <dbReference type="EC" id="2.7.1.40"/>
    </reaction>
</comment>
<dbReference type="GO" id="GO:0030955">
    <property type="term" value="F:potassium ion binding"/>
    <property type="evidence" value="ECO:0007669"/>
    <property type="project" value="UniProtKB-UniRule"/>
</dbReference>
<evidence type="ECO:0000256" key="7">
    <source>
        <dbReference type="ARBA" id="ARBA00022723"/>
    </source>
</evidence>
<dbReference type="Pfam" id="PF02887">
    <property type="entry name" value="PK_C"/>
    <property type="match status" value="1"/>
</dbReference>
<evidence type="ECO:0000256" key="5">
    <source>
        <dbReference type="ARBA" id="ARBA00012142"/>
    </source>
</evidence>
<protein>
    <recommendedName>
        <fullName evidence="5 14">Pyruvate kinase</fullName>
        <ecNumber evidence="5 14">2.7.1.40</ecNumber>
    </recommendedName>
</protein>
<dbReference type="NCBIfam" id="TIGR01064">
    <property type="entry name" value="pyruv_kin"/>
    <property type="match status" value="1"/>
</dbReference>
<dbReference type="GO" id="GO:0016301">
    <property type="term" value="F:kinase activity"/>
    <property type="evidence" value="ECO:0007669"/>
    <property type="project" value="UniProtKB-KW"/>
</dbReference>
<dbReference type="UniPathway" id="UPA00109">
    <property type="reaction ID" value="UER00188"/>
</dbReference>
<dbReference type="InterPro" id="IPR015806">
    <property type="entry name" value="Pyrv_Knase_insert_dom_sf"/>
</dbReference>
<evidence type="ECO:0000256" key="14">
    <source>
        <dbReference type="NCBIfam" id="TIGR01064"/>
    </source>
</evidence>
<comment type="cofactor">
    <cofactor evidence="2">
        <name>K(+)</name>
        <dbReference type="ChEBI" id="CHEBI:29103"/>
    </cofactor>
</comment>
<evidence type="ECO:0000256" key="13">
    <source>
        <dbReference type="ARBA" id="ARBA00023317"/>
    </source>
</evidence>
<dbReference type="InterPro" id="IPR015795">
    <property type="entry name" value="Pyrv_Knase_C"/>
</dbReference>
<evidence type="ECO:0000256" key="9">
    <source>
        <dbReference type="ARBA" id="ARBA00022777"/>
    </source>
</evidence>
<dbReference type="Gene3D" id="3.20.20.60">
    <property type="entry name" value="Phosphoenolpyruvate-binding domains"/>
    <property type="match status" value="1"/>
</dbReference>
<comment type="cofactor">
    <cofactor evidence="1">
        <name>Mg(2+)</name>
        <dbReference type="ChEBI" id="CHEBI:18420"/>
    </cofactor>
</comment>
<dbReference type="InterPro" id="IPR036918">
    <property type="entry name" value="Pyrv_Knase_C_sf"/>
</dbReference>
<feature type="domain" description="Pyruvate kinase C-terminal" evidence="17">
    <location>
        <begin position="353"/>
        <end position="406"/>
    </location>
</feature>
<keyword evidence="10" id="KW-0067">ATP-binding</keyword>
<evidence type="ECO:0000256" key="15">
    <source>
        <dbReference type="RuleBase" id="RU000504"/>
    </source>
</evidence>
<dbReference type="InterPro" id="IPR040442">
    <property type="entry name" value="Pyrv_kinase-like_dom_sf"/>
</dbReference>
<evidence type="ECO:0000256" key="12">
    <source>
        <dbReference type="ARBA" id="ARBA00023152"/>
    </source>
</evidence>
<keyword evidence="7" id="KW-0479">Metal-binding</keyword>
<proteinExistence type="inferred from homology"/>
<name>A0A0G0G1T0_9BACT</name>
<dbReference type="Proteomes" id="UP000034917">
    <property type="component" value="Unassembled WGS sequence"/>
</dbReference>
<dbReference type="GO" id="GO:0005524">
    <property type="term" value="F:ATP binding"/>
    <property type="evidence" value="ECO:0007669"/>
    <property type="project" value="UniProtKB-KW"/>
</dbReference>
<keyword evidence="6 15" id="KW-0808">Transferase</keyword>
<comment type="caution">
    <text evidence="18">The sequence shown here is derived from an EMBL/GenBank/DDBJ whole genome shotgun (WGS) entry which is preliminary data.</text>
</comment>
<gene>
    <name evidence="18" type="ORF">US40_C0021G0001</name>
</gene>
<dbReference type="AlphaFoldDB" id="A0A0G0G1T0"/>
<organism evidence="18 19">
    <name type="scientific">Candidatus Roizmanbacteria bacterium GW2011_GWC2_37_13</name>
    <dbReference type="NCBI Taxonomy" id="1618486"/>
    <lineage>
        <taxon>Bacteria</taxon>
        <taxon>Candidatus Roizmaniibacteriota</taxon>
    </lineage>
</organism>
<evidence type="ECO:0000256" key="1">
    <source>
        <dbReference type="ARBA" id="ARBA00001946"/>
    </source>
</evidence>
<evidence type="ECO:0000259" key="17">
    <source>
        <dbReference type="Pfam" id="PF02887"/>
    </source>
</evidence>
<evidence type="ECO:0000256" key="11">
    <source>
        <dbReference type="ARBA" id="ARBA00022842"/>
    </source>
</evidence>
<reference evidence="18 19" key="1">
    <citation type="journal article" date="2015" name="Nature">
        <title>rRNA introns, odd ribosomes, and small enigmatic genomes across a large radiation of phyla.</title>
        <authorList>
            <person name="Brown C.T."/>
            <person name="Hug L.A."/>
            <person name="Thomas B.C."/>
            <person name="Sharon I."/>
            <person name="Castelle C.J."/>
            <person name="Singh A."/>
            <person name="Wilkins M.J."/>
            <person name="Williams K.H."/>
            <person name="Banfield J.F."/>
        </authorList>
    </citation>
    <scope>NUCLEOTIDE SEQUENCE [LARGE SCALE GENOMIC DNA]</scope>
</reference>
<dbReference type="GO" id="GO:0004743">
    <property type="term" value="F:pyruvate kinase activity"/>
    <property type="evidence" value="ECO:0007669"/>
    <property type="project" value="UniProtKB-UniRule"/>
</dbReference>
<dbReference type="Pfam" id="PF00224">
    <property type="entry name" value="PK"/>
    <property type="match status" value="1"/>
</dbReference>
<feature type="domain" description="Pyruvate kinase barrel" evidence="16">
    <location>
        <begin position="1"/>
        <end position="322"/>
    </location>
</feature>
<evidence type="ECO:0000313" key="18">
    <source>
        <dbReference type="EMBL" id="KKQ23947.1"/>
    </source>
</evidence>
<evidence type="ECO:0000256" key="6">
    <source>
        <dbReference type="ARBA" id="ARBA00022679"/>
    </source>
</evidence>
<dbReference type="Gene3D" id="2.40.33.10">
    <property type="entry name" value="PK beta-barrel domain-like"/>
    <property type="match status" value="1"/>
</dbReference>
<dbReference type="InterPro" id="IPR011037">
    <property type="entry name" value="Pyrv_Knase-like_insert_dom_sf"/>
</dbReference>
<evidence type="ECO:0000256" key="4">
    <source>
        <dbReference type="ARBA" id="ARBA00008663"/>
    </source>
</evidence>
<keyword evidence="12 15" id="KW-0324">Glycolysis</keyword>
<dbReference type="SUPFAM" id="SSF50800">
    <property type="entry name" value="PK beta-barrel domain-like"/>
    <property type="match status" value="1"/>
</dbReference>
<dbReference type="InterPro" id="IPR015793">
    <property type="entry name" value="Pyrv_Knase_brl"/>
</dbReference>
<dbReference type="InterPro" id="IPR001697">
    <property type="entry name" value="Pyr_Knase"/>
</dbReference>
<evidence type="ECO:0000313" key="19">
    <source>
        <dbReference type="Proteomes" id="UP000034917"/>
    </source>
</evidence>
<dbReference type="Gene3D" id="3.40.1380.20">
    <property type="entry name" value="Pyruvate kinase, C-terminal domain"/>
    <property type="match status" value="1"/>
</dbReference>
<sequence length="423" mass="47342">MRRTKIICTIGPNTQDYKSLLRLAELGMNVVRLNMSHGDHIWHSQVIKAIKSINSKGKYSLSILMDTKGPEVRTGDLKHQLILKKGDIFNFTISRQAKYQQNTVEVNYDGFIDDIKIDDIILIDGGMISFRVKNKTKNDAVCECLDGGTLTSRRHLNIRGKSARLPTITKKDWEDIKFGIKEGFDFIALSFVKNRATIEEVKTYLKKQKAPIDVIAKIESAQSIPYIDEIIESSDGVMVARGDLGAELPIEEVPLIQEEIVSQCLASGKPVIVATHLLESMIENPTPTRAEVTDIFLAVRQKADAIMLSGETAVGLYPYKAVSVMSTVAERIEKRVFEDKEINIAVTSDPKTEVARSASILANNLNSAAILVFTRRGYMGTLVSKCRPNSSIYAFTNMTSVRRRLNYTLPHNSDHWSRYVLTS</sequence>
<comment type="similarity">
    <text evidence="4 15">Belongs to the pyruvate kinase family.</text>
</comment>
<dbReference type="EC" id="2.7.1.40" evidence="5 14"/>
<evidence type="ECO:0000256" key="3">
    <source>
        <dbReference type="ARBA" id="ARBA00004997"/>
    </source>
</evidence>
<comment type="pathway">
    <text evidence="3 15">Carbohydrate degradation; glycolysis; pyruvate from D-glyceraldehyde 3-phosphate: step 5/5.</text>
</comment>
<dbReference type="PRINTS" id="PR01050">
    <property type="entry name" value="PYRUVTKNASE"/>
</dbReference>
<evidence type="ECO:0000256" key="2">
    <source>
        <dbReference type="ARBA" id="ARBA00001958"/>
    </source>
</evidence>
<evidence type="ECO:0000259" key="16">
    <source>
        <dbReference type="Pfam" id="PF00224"/>
    </source>
</evidence>
<keyword evidence="9 15" id="KW-0418">Kinase</keyword>
<dbReference type="NCBIfam" id="NF004491">
    <property type="entry name" value="PRK05826.1"/>
    <property type="match status" value="1"/>
</dbReference>
<dbReference type="SUPFAM" id="SSF51621">
    <property type="entry name" value="Phosphoenolpyruvate/pyruvate domain"/>
    <property type="match status" value="1"/>
</dbReference>
<dbReference type="GO" id="GO:0000287">
    <property type="term" value="F:magnesium ion binding"/>
    <property type="evidence" value="ECO:0007669"/>
    <property type="project" value="UniProtKB-UniRule"/>
</dbReference>
<keyword evidence="13 18" id="KW-0670">Pyruvate</keyword>
<dbReference type="PROSITE" id="PS00110">
    <property type="entry name" value="PYRUVATE_KINASE"/>
    <property type="match status" value="1"/>
</dbReference>
<keyword evidence="11 15" id="KW-0460">Magnesium</keyword>
<dbReference type="InterPro" id="IPR018209">
    <property type="entry name" value="Pyrv_Knase_AS"/>
</dbReference>
<evidence type="ECO:0000256" key="10">
    <source>
        <dbReference type="ARBA" id="ARBA00022840"/>
    </source>
</evidence>
<dbReference type="FunFam" id="3.20.20.60:FF:000025">
    <property type="entry name" value="Pyruvate kinase"/>
    <property type="match status" value="1"/>
</dbReference>
<dbReference type="InterPro" id="IPR015813">
    <property type="entry name" value="Pyrv/PenolPyrv_kinase-like_dom"/>
</dbReference>
<accession>A0A0G0G1T0</accession>
<dbReference type="PATRIC" id="fig|1618486.3.peg.1043"/>
<dbReference type="SUPFAM" id="SSF52935">
    <property type="entry name" value="PK C-terminal domain-like"/>
    <property type="match status" value="1"/>
</dbReference>
<dbReference type="EMBL" id="LBSV01000021">
    <property type="protein sequence ID" value="KKQ23947.1"/>
    <property type="molecule type" value="Genomic_DNA"/>
</dbReference>
<evidence type="ECO:0000256" key="8">
    <source>
        <dbReference type="ARBA" id="ARBA00022741"/>
    </source>
</evidence>
<keyword evidence="8" id="KW-0547">Nucleotide-binding</keyword>